<organism evidence="1 2">
    <name type="scientific">Mycolicibacterium murale</name>
    <dbReference type="NCBI Taxonomy" id="182220"/>
    <lineage>
        <taxon>Bacteria</taxon>
        <taxon>Bacillati</taxon>
        <taxon>Actinomycetota</taxon>
        <taxon>Actinomycetes</taxon>
        <taxon>Mycobacteriales</taxon>
        <taxon>Mycobacteriaceae</taxon>
        <taxon>Mycolicibacterium</taxon>
    </lineage>
</organism>
<dbReference type="RefSeq" id="WP_193489051.1">
    <property type="nucleotide sequence ID" value="NZ_BAAAMC010000031.1"/>
</dbReference>
<sequence>MGNASESRHAEYVRAVVAAAPPLREDQRVKLAELLRPVRTSSQTATAS</sequence>
<dbReference type="Proteomes" id="UP000465241">
    <property type="component" value="Unassembled WGS sequence"/>
</dbReference>
<evidence type="ECO:0000313" key="1">
    <source>
        <dbReference type="EMBL" id="GFG58081.1"/>
    </source>
</evidence>
<evidence type="ECO:0008006" key="3">
    <source>
        <dbReference type="Google" id="ProtNLM"/>
    </source>
</evidence>
<dbReference type="AlphaFoldDB" id="A0A7I9WK06"/>
<comment type="caution">
    <text evidence="1">The sequence shown here is derived from an EMBL/GenBank/DDBJ whole genome shotgun (WGS) entry which is preliminary data.</text>
</comment>
<protein>
    <recommendedName>
        <fullName evidence="3">PhiRv1 phage protein</fullName>
    </recommendedName>
</protein>
<gene>
    <name evidence="1" type="ORF">MMUR_22170</name>
</gene>
<evidence type="ECO:0000313" key="2">
    <source>
        <dbReference type="Proteomes" id="UP000465241"/>
    </source>
</evidence>
<keyword evidence="2" id="KW-1185">Reference proteome</keyword>
<reference evidence="1 2" key="1">
    <citation type="journal article" date="2019" name="Emerg. Microbes Infect.">
        <title>Comprehensive subspecies identification of 175 nontuberculous mycobacteria species based on 7547 genomic profiles.</title>
        <authorList>
            <person name="Matsumoto Y."/>
            <person name="Kinjo T."/>
            <person name="Motooka D."/>
            <person name="Nabeya D."/>
            <person name="Jung N."/>
            <person name="Uechi K."/>
            <person name="Horii T."/>
            <person name="Iida T."/>
            <person name="Fujita J."/>
            <person name="Nakamura S."/>
        </authorList>
    </citation>
    <scope>NUCLEOTIDE SEQUENCE [LARGE SCALE GENOMIC DNA]</scope>
    <source>
        <strain evidence="1 2">JCM 13392</strain>
    </source>
</reference>
<accession>A0A7I9WK06</accession>
<name>A0A7I9WK06_9MYCO</name>
<proteinExistence type="predicted"/>
<dbReference type="EMBL" id="BLKT01000003">
    <property type="protein sequence ID" value="GFG58081.1"/>
    <property type="molecule type" value="Genomic_DNA"/>
</dbReference>